<accession>A0A9X7W480</accession>
<dbReference type="KEGG" id="afx:JZ786_09970"/>
<sequence length="160" mass="18340">MGQRRLLSISQEQFDLLSNALRIRIMYALKDRARTAKQVAEELGESSGNVHYHIQKLFKGGLLDLVESKEVSGILEKYYQSKGDRFELQSSDQEIHVEGKTKSRILANFKVTEAELDLFMDEMSEFFSKWERRNNSPDSFEVVIDSSVIIRSPDGGTCEK</sequence>
<proteinExistence type="predicted"/>
<evidence type="ECO:0000259" key="2">
    <source>
        <dbReference type="SMART" id="SM00418"/>
    </source>
</evidence>
<reference evidence="3 4" key="1">
    <citation type="submission" date="2021-02" db="EMBL/GenBank/DDBJ databases">
        <title>Alicyclobacillus curvatus sp. nov. and Alicyclobacillus mengziensis sp. nov., two acidophilic bacteria isolated from acid mine drainage.</title>
        <authorList>
            <person name="Huang Y."/>
        </authorList>
    </citation>
    <scope>NUCLEOTIDE SEQUENCE [LARGE SCALE GENOMIC DNA]</scope>
    <source>
        <strain evidence="3 4">S30H14</strain>
    </source>
</reference>
<dbReference type="Gene3D" id="1.10.10.10">
    <property type="entry name" value="Winged helix-like DNA-binding domain superfamily/Winged helix DNA-binding domain"/>
    <property type="match status" value="1"/>
</dbReference>
<dbReference type="InterPro" id="IPR001845">
    <property type="entry name" value="HTH_ArsR_DNA-bd_dom"/>
</dbReference>
<dbReference type="Pfam" id="PF12840">
    <property type="entry name" value="HTH_20"/>
    <property type="match status" value="1"/>
</dbReference>
<dbReference type="InterPro" id="IPR011991">
    <property type="entry name" value="ArsR-like_HTH"/>
</dbReference>
<dbReference type="InterPro" id="IPR036390">
    <property type="entry name" value="WH_DNA-bd_sf"/>
</dbReference>
<evidence type="ECO:0000313" key="4">
    <source>
        <dbReference type="Proteomes" id="UP000663505"/>
    </source>
</evidence>
<dbReference type="EMBL" id="CP071182">
    <property type="protein sequence ID" value="QSO49208.1"/>
    <property type="molecule type" value="Genomic_DNA"/>
</dbReference>
<dbReference type="RefSeq" id="WP_206658520.1">
    <property type="nucleotide sequence ID" value="NZ_CP071182.1"/>
</dbReference>
<evidence type="ECO:0000256" key="1">
    <source>
        <dbReference type="ARBA" id="ARBA00023125"/>
    </source>
</evidence>
<organism evidence="3 4">
    <name type="scientific">Alicyclobacillus mengziensis</name>
    <dbReference type="NCBI Taxonomy" id="2931921"/>
    <lineage>
        <taxon>Bacteria</taxon>
        <taxon>Bacillati</taxon>
        <taxon>Bacillota</taxon>
        <taxon>Bacilli</taxon>
        <taxon>Bacillales</taxon>
        <taxon>Alicyclobacillaceae</taxon>
        <taxon>Alicyclobacillus</taxon>
    </lineage>
</organism>
<dbReference type="SUPFAM" id="SSF46785">
    <property type="entry name" value="Winged helix' DNA-binding domain"/>
    <property type="match status" value="1"/>
</dbReference>
<dbReference type="GO" id="GO:0003700">
    <property type="term" value="F:DNA-binding transcription factor activity"/>
    <property type="evidence" value="ECO:0007669"/>
    <property type="project" value="InterPro"/>
</dbReference>
<dbReference type="AlphaFoldDB" id="A0A9X7W480"/>
<dbReference type="SMART" id="SM00418">
    <property type="entry name" value="HTH_ARSR"/>
    <property type="match status" value="1"/>
</dbReference>
<dbReference type="Proteomes" id="UP000663505">
    <property type="component" value="Chromosome"/>
</dbReference>
<keyword evidence="4" id="KW-1185">Reference proteome</keyword>
<protein>
    <submittedName>
        <fullName evidence="3">Helix-turn-helix transcriptional regulator</fullName>
    </submittedName>
</protein>
<dbReference type="CDD" id="cd00090">
    <property type="entry name" value="HTH_ARSR"/>
    <property type="match status" value="1"/>
</dbReference>
<name>A0A9X7W480_9BACL</name>
<dbReference type="GO" id="GO:0003677">
    <property type="term" value="F:DNA binding"/>
    <property type="evidence" value="ECO:0007669"/>
    <property type="project" value="UniProtKB-KW"/>
</dbReference>
<keyword evidence="1" id="KW-0238">DNA-binding</keyword>
<feature type="domain" description="HTH arsR-type" evidence="2">
    <location>
        <begin position="12"/>
        <end position="97"/>
    </location>
</feature>
<gene>
    <name evidence="3" type="ORF">JZ786_09970</name>
</gene>
<dbReference type="InterPro" id="IPR036388">
    <property type="entry name" value="WH-like_DNA-bd_sf"/>
</dbReference>
<evidence type="ECO:0000313" key="3">
    <source>
        <dbReference type="EMBL" id="QSO49208.1"/>
    </source>
</evidence>